<name>A0A2G2XBB1_CAPBA</name>
<dbReference type="OrthoDB" id="25818at2759"/>
<proteinExistence type="predicted"/>
<keyword evidence="2" id="KW-1185">Reference proteome</keyword>
<dbReference type="Proteomes" id="UP000224567">
    <property type="component" value="Unassembled WGS sequence"/>
</dbReference>
<dbReference type="InterPro" id="IPR011004">
    <property type="entry name" value="Trimer_LpxA-like_sf"/>
</dbReference>
<dbReference type="EMBL" id="MLFT02000002">
    <property type="protein sequence ID" value="PHT54768.1"/>
    <property type="molecule type" value="Genomic_DNA"/>
</dbReference>
<dbReference type="STRING" id="33114.A0A2G2XBB1"/>
<dbReference type="Gene3D" id="2.160.10.10">
    <property type="entry name" value="Hexapeptide repeat proteins"/>
    <property type="match status" value="1"/>
</dbReference>
<dbReference type="Pfam" id="PF00132">
    <property type="entry name" value="Hexapep"/>
    <property type="match status" value="1"/>
</dbReference>
<comment type="caution">
    <text evidence="1">The sequence shown here is derived from an EMBL/GenBank/DDBJ whole genome shotgun (WGS) entry which is preliminary data.</text>
</comment>
<organism evidence="1 2">
    <name type="scientific">Capsicum baccatum</name>
    <name type="common">Peruvian pepper</name>
    <dbReference type="NCBI Taxonomy" id="33114"/>
    <lineage>
        <taxon>Eukaryota</taxon>
        <taxon>Viridiplantae</taxon>
        <taxon>Streptophyta</taxon>
        <taxon>Embryophyta</taxon>
        <taxon>Tracheophyta</taxon>
        <taxon>Spermatophyta</taxon>
        <taxon>Magnoliopsida</taxon>
        <taxon>eudicotyledons</taxon>
        <taxon>Gunneridae</taxon>
        <taxon>Pentapetalae</taxon>
        <taxon>asterids</taxon>
        <taxon>lamiids</taxon>
        <taxon>Solanales</taxon>
        <taxon>Solanaceae</taxon>
        <taxon>Solanoideae</taxon>
        <taxon>Capsiceae</taxon>
        <taxon>Capsicum</taxon>
    </lineage>
</organism>
<sequence>MKSSDKALTPEIPLSALAIISAITAETVPITGGTTVEEIFAVDIHLGVKIGKRILLDHATGVFLGETTMIGNNFSILHMIGDRHPKIGDGVLISAGTYVLGNVRIEDKAKIGAVLLR</sequence>
<accession>A0A2G2XBB1</accession>
<protein>
    <submittedName>
        <fullName evidence="1">Serine acetyltransferase 4</fullName>
    </submittedName>
</protein>
<evidence type="ECO:0000313" key="1">
    <source>
        <dbReference type="EMBL" id="PHT54768.1"/>
    </source>
</evidence>
<dbReference type="PANTHER" id="PTHR42811">
    <property type="entry name" value="SERINE ACETYLTRANSFERASE"/>
    <property type="match status" value="1"/>
</dbReference>
<reference evidence="1 2" key="1">
    <citation type="journal article" date="2017" name="Genome Biol.">
        <title>New reference genome sequences of hot pepper reveal the massive evolution of plant disease-resistance genes by retroduplication.</title>
        <authorList>
            <person name="Kim S."/>
            <person name="Park J."/>
            <person name="Yeom S.I."/>
            <person name="Kim Y.M."/>
            <person name="Seo E."/>
            <person name="Kim K.T."/>
            <person name="Kim M.S."/>
            <person name="Lee J.M."/>
            <person name="Cheong K."/>
            <person name="Shin H.S."/>
            <person name="Kim S.B."/>
            <person name="Han K."/>
            <person name="Lee J."/>
            <person name="Park M."/>
            <person name="Lee H.A."/>
            <person name="Lee H.Y."/>
            <person name="Lee Y."/>
            <person name="Oh S."/>
            <person name="Lee J.H."/>
            <person name="Choi E."/>
            <person name="Choi E."/>
            <person name="Lee S.E."/>
            <person name="Jeon J."/>
            <person name="Kim H."/>
            <person name="Choi G."/>
            <person name="Song H."/>
            <person name="Lee J."/>
            <person name="Lee S.C."/>
            <person name="Kwon J.K."/>
            <person name="Lee H.Y."/>
            <person name="Koo N."/>
            <person name="Hong Y."/>
            <person name="Kim R.W."/>
            <person name="Kang W.H."/>
            <person name="Huh J.H."/>
            <person name="Kang B.C."/>
            <person name="Yang T.J."/>
            <person name="Lee Y.H."/>
            <person name="Bennetzen J.L."/>
            <person name="Choi D."/>
        </authorList>
    </citation>
    <scope>NUCLEOTIDE SEQUENCE [LARGE SCALE GENOMIC DNA]</scope>
    <source>
        <strain evidence="2">cv. PBC81</strain>
    </source>
</reference>
<reference evidence="2" key="2">
    <citation type="journal article" date="2017" name="J. Anim. Genet.">
        <title>Multiple reference genome sequences of hot pepper reveal the massive evolution of plant disease resistance genes by retroduplication.</title>
        <authorList>
            <person name="Kim S."/>
            <person name="Park J."/>
            <person name="Yeom S.-I."/>
            <person name="Kim Y.-M."/>
            <person name="Seo E."/>
            <person name="Kim K.-T."/>
            <person name="Kim M.-S."/>
            <person name="Lee J.M."/>
            <person name="Cheong K."/>
            <person name="Shin H.-S."/>
            <person name="Kim S.-B."/>
            <person name="Han K."/>
            <person name="Lee J."/>
            <person name="Park M."/>
            <person name="Lee H.-A."/>
            <person name="Lee H.-Y."/>
            <person name="Lee Y."/>
            <person name="Oh S."/>
            <person name="Lee J.H."/>
            <person name="Choi E."/>
            <person name="Choi E."/>
            <person name="Lee S.E."/>
            <person name="Jeon J."/>
            <person name="Kim H."/>
            <person name="Choi G."/>
            <person name="Song H."/>
            <person name="Lee J."/>
            <person name="Lee S.-C."/>
            <person name="Kwon J.-K."/>
            <person name="Lee H.-Y."/>
            <person name="Koo N."/>
            <person name="Hong Y."/>
            <person name="Kim R.W."/>
            <person name="Kang W.-H."/>
            <person name="Huh J.H."/>
            <person name="Kang B.-C."/>
            <person name="Yang T.-J."/>
            <person name="Lee Y.-H."/>
            <person name="Bennetzen J.L."/>
            <person name="Choi D."/>
        </authorList>
    </citation>
    <scope>NUCLEOTIDE SEQUENCE [LARGE SCALE GENOMIC DNA]</scope>
    <source>
        <strain evidence="2">cv. PBC81</strain>
    </source>
</reference>
<evidence type="ECO:0000313" key="2">
    <source>
        <dbReference type="Proteomes" id="UP000224567"/>
    </source>
</evidence>
<dbReference type="SUPFAM" id="SSF51161">
    <property type="entry name" value="Trimeric LpxA-like enzymes"/>
    <property type="match status" value="1"/>
</dbReference>
<dbReference type="GO" id="GO:0016740">
    <property type="term" value="F:transferase activity"/>
    <property type="evidence" value="ECO:0007669"/>
    <property type="project" value="UniProtKB-KW"/>
</dbReference>
<dbReference type="InterPro" id="IPR001451">
    <property type="entry name" value="Hexapep"/>
</dbReference>
<dbReference type="AlphaFoldDB" id="A0A2G2XBB1"/>
<gene>
    <name evidence="1" type="ORF">CQW23_03254</name>
</gene>